<proteinExistence type="predicted"/>
<feature type="non-terminal residue" evidence="1">
    <location>
        <position position="1"/>
    </location>
</feature>
<organism evidence="1 2">
    <name type="scientific">Neolentinus lepideus HHB14362 ss-1</name>
    <dbReference type="NCBI Taxonomy" id="1314782"/>
    <lineage>
        <taxon>Eukaryota</taxon>
        <taxon>Fungi</taxon>
        <taxon>Dikarya</taxon>
        <taxon>Basidiomycota</taxon>
        <taxon>Agaricomycotina</taxon>
        <taxon>Agaricomycetes</taxon>
        <taxon>Gloeophyllales</taxon>
        <taxon>Gloeophyllaceae</taxon>
        <taxon>Neolentinus</taxon>
    </lineage>
</organism>
<dbReference type="OrthoDB" id="62120at2759"/>
<dbReference type="EMBL" id="KV425557">
    <property type="protein sequence ID" value="KZT28463.1"/>
    <property type="molecule type" value="Genomic_DNA"/>
</dbReference>
<protein>
    <submittedName>
        <fullName evidence="1">Uncharacterized protein</fullName>
    </submittedName>
</protein>
<name>A0A165UNU3_9AGAM</name>
<evidence type="ECO:0000313" key="1">
    <source>
        <dbReference type="EMBL" id="KZT28463.1"/>
    </source>
</evidence>
<dbReference type="AlphaFoldDB" id="A0A165UNU3"/>
<reference evidence="1 2" key="1">
    <citation type="journal article" date="2016" name="Mol. Biol. Evol.">
        <title>Comparative Genomics of Early-Diverging Mushroom-Forming Fungi Provides Insights into the Origins of Lignocellulose Decay Capabilities.</title>
        <authorList>
            <person name="Nagy L.G."/>
            <person name="Riley R."/>
            <person name="Tritt A."/>
            <person name="Adam C."/>
            <person name="Daum C."/>
            <person name="Floudas D."/>
            <person name="Sun H."/>
            <person name="Yadav J.S."/>
            <person name="Pangilinan J."/>
            <person name="Larsson K.H."/>
            <person name="Matsuura K."/>
            <person name="Barry K."/>
            <person name="Labutti K."/>
            <person name="Kuo R."/>
            <person name="Ohm R.A."/>
            <person name="Bhattacharya S.S."/>
            <person name="Shirouzu T."/>
            <person name="Yoshinaga Y."/>
            <person name="Martin F.M."/>
            <person name="Grigoriev I.V."/>
            <person name="Hibbett D.S."/>
        </authorList>
    </citation>
    <scope>NUCLEOTIDE SEQUENCE [LARGE SCALE GENOMIC DNA]</scope>
    <source>
        <strain evidence="1 2">HHB14362 ss-1</strain>
    </source>
</reference>
<dbReference type="InParanoid" id="A0A165UNU3"/>
<gene>
    <name evidence="1" type="ORF">NEOLEDRAFT_1129240</name>
</gene>
<accession>A0A165UNU3</accession>
<sequence>MTVCVSVTLFIYSMDSDPACGSYYGPRLFLLSRFICTMPAPTSTPFYRSTNCHY</sequence>
<evidence type="ECO:0000313" key="2">
    <source>
        <dbReference type="Proteomes" id="UP000076761"/>
    </source>
</evidence>
<dbReference type="Proteomes" id="UP000076761">
    <property type="component" value="Unassembled WGS sequence"/>
</dbReference>
<keyword evidence="2" id="KW-1185">Reference proteome</keyword>